<feature type="domain" description="Ig-like" evidence="2">
    <location>
        <begin position="119"/>
        <end position="219"/>
    </location>
</feature>
<dbReference type="InterPro" id="IPR007110">
    <property type="entry name" value="Ig-like_dom"/>
</dbReference>
<evidence type="ECO:0000259" key="2">
    <source>
        <dbReference type="PROSITE" id="PS50835"/>
    </source>
</evidence>
<evidence type="ECO:0000313" key="3">
    <source>
        <dbReference type="EMBL" id="KYO29707.1"/>
    </source>
</evidence>
<dbReference type="Proteomes" id="UP000050525">
    <property type="component" value="Unassembled WGS sequence"/>
</dbReference>
<dbReference type="AlphaFoldDB" id="A0A151MYX2"/>
<gene>
    <name evidence="3" type="ORF">Y1Q_0005955</name>
</gene>
<evidence type="ECO:0000313" key="4">
    <source>
        <dbReference type="Proteomes" id="UP000050525"/>
    </source>
</evidence>
<protein>
    <recommendedName>
        <fullName evidence="2">Ig-like domain-containing protein</fullName>
    </recommendedName>
</protein>
<dbReference type="InterPro" id="IPR003597">
    <property type="entry name" value="Ig_C1-set"/>
</dbReference>
<comment type="caution">
    <text evidence="3">The sequence shown here is derived from an EMBL/GenBank/DDBJ whole genome shotgun (WGS) entry which is preliminary data.</text>
</comment>
<dbReference type="InterPro" id="IPR050380">
    <property type="entry name" value="Immune_Resp_Modulators"/>
</dbReference>
<dbReference type="STRING" id="8496.A0A151MYX2"/>
<organism evidence="3 4">
    <name type="scientific">Alligator mississippiensis</name>
    <name type="common">American alligator</name>
    <dbReference type="NCBI Taxonomy" id="8496"/>
    <lineage>
        <taxon>Eukaryota</taxon>
        <taxon>Metazoa</taxon>
        <taxon>Chordata</taxon>
        <taxon>Craniata</taxon>
        <taxon>Vertebrata</taxon>
        <taxon>Euteleostomi</taxon>
        <taxon>Archelosauria</taxon>
        <taxon>Archosauria</taxon>
        <taxon>Crocodylia</taxon>
        <taxon>Alligatoridae</taxon>
        <taxon>Alligatorinae</taxon>
        <taxon>Alligator</taxon>
    </lineage>
</organism>
<dbReference type="FunFam" id="2.60.40.10:FF:000463">
    <property type="entry name" value="Immunoglobulin heavy constant gamma 1"/>
    <property type="match status" value="1"/>
</dbReference>
<dbReference type="PROSITE" id="PS00290">
    <property type="entry name" value="IG_MHC"/>
    <property type="match status" value="3"/>
</dbReference>
<feature type="domain" description="Ig-like" evidence="2">
    <location>
        <begin position="9"/>
        <end position="109"/>
    </location>
</feature>
<dbReference type="Gene3D" id="2.60.40.10">
    <property type="entry name" value="Immunoglobulins"/>
    <property type="match status" value="3"/>
</dbReference>
<dbReference type="PROSITE" id="PS50835">
    <property type="entry name" value="IG_LIKE"/>
    <property type="match status" value="3"/>
</dbReference>
<keyword evidence="1" id="KW-0393">Immunoglobulin domain</keyword>
<feature type="domain" description="Ig-like" evidence="2">
    <location>
        <begin position="229"/>
        <end position="331"/>
    </location>
</feature>
<dbReference type="FunFam" id="2.60.40.10:FF:000998">
    <property type="entry name" value="Immunoglobulin heavy constant epsilon"/>
    <property type="match status" value="1"/>
</dbReference>
<dbReference type="InterPro" id="IPR036179">
    <property type="entry name" value="Ig-like_dom_sf"/>
</dbReference>
<accession>A0A151MYX2</accession>
<dbReference type="PANTHER" id="PTHR23411">
    <property type="entry name" value="TAPASIN"/>
    <property type="match status" value="1"/>
</dbReference>
<dbReference type="SMART" id="SM00407">
    <property type="entry name" value="IGc1"/>
    <property type="match status" value="3"/>
</dbReference>
<dbReference type="InterPro" id="IPR013783">
    <property type="entry name" value="Ig-like_fold"/>
</dbReference>
<name>A0A151MYX2_ALLMI</name>
<sequence>MDVECPLIPVPLQVNLLTPPCEGDSSPVLELICLLWDFTPNEAKVEWLVNGIKKDLPGTVYSSAEGTNGLFMGQSRVNISRESWNKEDVYTCKVSHPALSTDYEMRNASKCIPTDRCDPRPVEVFLYPPSLEDIFVAHNTTITCLVTNLETPSNLEISWSRGSKGTLDVVTGKPVQQQNSTYSVTSILRVCAEEWKSGEQFTCTVKHPGIPSAITKSIHKTKATNLQAPSVYVYPPSADELSLQEVATLTCLAKGFRPSDIMVTWTQQGRPVSQETFINVGPVQDTAEKELNYFIYSKLSVLTNEWQRGDIFACVVGHEGLPMTFVQKSVDKASGKPTAVNVSVVLSDTEITCY</sequence>
<dbReference type="CDD" id="cd05768">
    <property type="entry name" value="IgC1_CH3_IgAGD_CH4_IgAEM"/>
    <property type="match status" value="1"/>
</dbReference>
<reference evidence="3 4" key="1">
    <citation type="journal article" date="2012" name="Genome Biol.">
        <title>Sequencing three crocodilian genomes to illuminate the evolution of archosaurs and amniotes.</title>
        <authorList>
            <person name="St John J.A."/>
            <person name="Braun E.L."/>
            <person name="Isberg S.R."/>
            <person name="Miles L.G."/>
            <person name="Chong A.Y."/>
            <person name="Gongora J."/>
            <person name="Dalzell P."/>
            <person name="Moran C."/>
            <person name="Bed'hom B."/>
            <person name="Abzhanov A."/>
            <person name="Burgess S.C."/>
            <person name="Cooksey A.M."/>
            <person name="Castoe T.A."/>
            <person name="Crawford N.G."/>
            <person name="Densmore L.D."/>
            <person name="Drew J.C."/>
            <person name="Edwards S.V."/>
            <person name="Faircloth B.C."/>
            <person name="Fujita M.K."/>
            <person name="Greenwold M.J."/>
            <person name="Hoffmann F.G."/>
            <person name="Howard J.M."/>
            <person name="Iguchi T."/>
            <person name="Janes D.E."/>
            <person name="Khan S.Y."/>
            <person name="Kohno S."/>
            <person name="de Koning A.J."/>
            <person name="Lance S.L."/>
            <person name="McCarthy F.M."/>
            <person name="McCormack J.E."/>
            <person name="Merchant M.E."/>
            <person name="Peterson D.G."/>
            <person name="Pollock D.D."/>
            <person name="Pourmand N."/>
            <person name="Raney B.J."/>
            <person name="Roessler K.A."/>
            <person name="Sanford J.R."/>
            <person name="Sawyer R.H."/>
            <person name="Schmidt C.J."/>
            <person name="Triplett E.W."/>
            <person name="Tuberville T.D."/>
            <person name="Venegas-Anaya M."/>
            <person name="Howard J.T."/>
            <person name="Jarvis E.D."/>
            <person name="Guillette L.J.Jr."/>
            <person name="Glenn T.C."/>
            <person name="Green R.E."/>
            <person name="Ray D.A."/>
        </authorList>
    </citation>
    <scope>NUCLEOTIDE SEQUENCE [LARGE SCALE GENOMIC DNA]</scope>
    <source>
        <strain evidence="3">KSC_2009_1</strain>
    </source>
</reference>
<dbReference type="Pfam" id="PF07654">
    <property type="entry name" value="C1-set"/>
    <property type="match status" value="3"/>
</dbReference>
<proteinExistence type="predicted"/>
<keyword evidence="4" id="KW-1185">Reference proteome</keyword>
<evidence type="ECO:0000256" key="1">
    <source>
        <dbReference type="ARBA" id="ARBA00023319"/>
    </source>
</evidence>
<dbReference type="EMBL" id="AKHW03004519">
    <property type="protein sequence ID" value="KYO29707.1"/>
    <property type="molecule type" value="Genomic_DNA"/>
</dbReference>
<dbReference type="SUPFAM" id="SSF48726">
    <property type="entry name" value="Immunoglobulin"/>
    <property type="match status" value="3"/>
</dbReference>
<dbReference type="InterPro" id="IPR003006">
    <property type="entry name" value="Ig/MHC_CS"/>
</dbReference>